<dbReference type="InterPro" id="IPR036457">
    <property type="entry name" value="PPM-type-like_dom_sf"/>
</dbReference>
<dbReference type="SMART" id="SM00332">
    <property type="entry name" value="PP2Cc"/>
    <property type="match status" value="1"/>
</dbReference>
<dbReference type="CDD" id="cd00143">
    <property type="entry name" value="PP2Cc"/>
    <property type="match status" value="1"/>
</dbReference>
<sequence length="508" mass="55962">MGSRVGKLCVCSSSAGSAAAGEISSRFDDGTAFVSDSHEKSLGDSICYVRPDNSQFSPAAAGNVFFRSVSGATVSANKSSTPSISLDDSLQQEKAMDSSASFESSGSFSSTTMTTTMVPLQLQQHPKSPFDETVVEKGYDYETANKKTCSRSSLKKRPNANARVSCSTNLTDELKLHSVVDDDGDDDDKCYLSASKGCKNFHWAHGRGGEDRLHIVICENHGWVYVGIYDGFNGPDATDYLLNNLFRAVYEELNKIMCQDCKKECGDVLEGLSAAMRRAEEAFLKRSDEMIGENPVLAMMGSCVLVMLMKGEDVYLMNVGDSRAVLATPNGNSLQLTMDHSTLVKEEVGRIWREHPDDPSAVTKGRVKGHLNVTRAFGVGFLKQPKQNNAMLETFKVKYIGESPYITCCPSLHHHRLTPNDKFLLLSSDGLFQYFTNQEALSKVEYFVAMFPDTDPAQLLIQEALNRAAKKAGMKLHELLDIPQGERRLYHDDISIVIISLEGKIWRS</sequence>
<feature type="domain" description="PPM-type phosphatase" evidence="2">
    <location>
        <begin position="193"/>
        <end position="501"/>
    </location>
</feature>
<dbReference type="Gene3D" id="3.60.40.10">
    <property type="entry name" value="PPM-type phosphatase domain"/>
    <property type="match status" value="1"/>
</dbReference>
<dbReference type="Pfam" id="PF00481">
    <property type="entry name" value="PP2C"/>
    <property type="match status" value="1"/>
</dbReference>
<feature type="compositionally biased region" description="Low complexity" evidence="1">
    <location>
        <begin position="98"/>
        <end position="108"/>
    </location>
</feature>
<name>A0ABU6W8C0_9FABA</name>
<keyword evidence="4" id="KW-1185">Reference proteome</keyword>
<evidence type="ECO:0000259" key="2">
    <source>
        <dbReference type="PROSITE" id="PS51746"/>
    </source>
</evidence>
<comment type="caution">
    <text evidence="3">The sequence shown here is derived from an EMBL/GenBank/DDBJ whole genome shotgun (WGS) entry which is preliminary data.</text>
</comment>
<protein>
    <recommendedName>
        <fullName evidence="2">PPM-type phosphatase domain-containing protein</fullName>
    </recommendedName>
</protein>
<reference evidence="3 4" key="1">
    <citation type="journal article" date="2023" name="Plants (Basel)">
        <title>Bridging the Gap: Combining Genomics and Transcriptomics Approaches to Understand Stylosanthes scabra, an Orphan Legume from the Brazilian Caatinga.</title>
        <authorList>
            <person name="Ferreira-Neto J.R.C."/>
            <person name="da Silva M.D."/>
            <person name="Binneck E."/>
            <person name="de Melo N.F."/>
            <person name="da Silva R.H."/>
            <person name="de Melo A.L.T.M."/>
            <person name="Pandolfi V."/>
            <person name="Bustamante F.O."/>
            <person name="Brasileiro-Vidal A.C."/>
            <person name="Benko-Iseppon A.M."/>
        </authorList>
    </citation>
    <scope>NUCLEOTIDE SEQUENCE [LARGE SCALE GENOMIC DNA]</scope>
    <source>
        <tissue evidence="3">Leaves</tissue>
    </source>
</reference>
<dbReference type="PANTHER" id="PTHR13832:SF833">
    <property type="entry name" value="PROTEIN PHOSPHATASE 2C-LIKE PROTEIN"/>
    <property type="match status" value="1"/>
</dbReference>
<evidence type="ECO:0000313" key="3">
    <source>
        <dbReference type="EMBL" id="MED6180338.1"/>
    </source>
</evidence>
<gene>
    <name evidence="3" type="ORF">PIB30_009406</name>
</gene>
<dbReference type="InterPro" id="IPR001932">
    <property type="entry name" value="PPM-type_phosphatase-like_dom"/>
</dbReference>
<dbReference type="PROSITE" id="PS51746">
    <property type="entry name" value="PPM_2"/>
    <property type="match status" value="1"/>
</dbReference>
<organism evidence="3 4">
    <name type="scientific">Stylosanthes scabra</name>
    <dbReference type="NCBI Taxonomy" id="79078"/>
    <lineage>
        <taxon>Eukaryota</taxon>
        <taxon>Viridiplantae</taxon>
        <taxon>Streptophyta</taxon>
        <taxon>Embryophyta</taxon>
        <taxon>Tracheophyta</taxon>
        <taxon>Spermatophyta</taxon>
        <taxon>Magnoliopsida</taxon>
        <taxon>eudicotyledons</taxon>
        <taxon>Gunneridae</taxon>
        <taxon>Pentapetalae</taxon>
        <taxon>rosids</taxon>
        <taxon>fabids</taxon>
        <taxon>Fabales</taxon>
        <taxon>Fabaceae</taxon>
        <taxon>Papilionoideae</taxon>
        <taxon>50 kb inversion clade</taxon>
        <taxon>dalbergioids sensu lato</taxon>
        <taxon>Dalbergieae</taxon>
        <taxon>Pterocarpus clade</taxon>
        <taxon>Stylosanthes</taxon>
    </lineage>
</organism>
<proteinExistence type="predicted"/>
<feature type="compositionally biased region" description="Polar residues" evidence="1">
    <location>
        <begin position="75"/>
        <end position="89"/>
    </location>
</feature>
<dbReference type="Proteomes" id="UP001341840">
    <property type="component" value="Unassembled WGS sequence"/>
</dbReference>
<evidence type="ECO:0000256" key="1">
    <source>
        <dbReference type="SAM" id="MobiDB-lite"/>
    </source>
</evidence>
<evidence type="ECO:0000313" key="4">
    <source>
        <dbReference type="Proteomes" id="UP001341840"/>
    </source>
</evidence>
<accession>A0ABU6W8C0</accession>
<feature type="region of interest" description="Disordered" evidence="1">
    <location>
        <begin position="75"/>
        <end position="108"/>
    </location>
</feature>
<dbReference type="SUPFAM" id="SSF81606">
    <property type="entry name" value="PP2C-like"/>
    <property type="match status" value="1"/>
</dbReference>
<dbReference type="PANTHER" id="PTHR13832">
    <property type="entry name" value="PROTEIN PHOSPHATASE 2C"/>
    <property type="match status" value="1"/>
</dbReference>
<dbReference type="InterPro" id="IPR015655">
    <property type="entry name" value="PP2C"/>
</dbReference>
<dbReference type="EMBL" id="JASCZI010181264">
    <property type="protein sequence ID" value="MED6180338.1"/>
    <property type="molecule type" value="Genomic_DNA"/>
</dbReference>